<evidence type="ECO:0000313" key="3">
    <source>
        <dbReference type="Proteomes" id="UP000027734"/>
    </source>
</evidence>
<sequence length="45" mass="4572">MNKRPSGGGHHGGVGLAVAMMFDSKGDDAASDGRAAQAQPEVAYR</sequence>
<dbReference type="STRING" id="1300350.Z948_2812"/>
<organism evidence="2 3">
    <name type="scientific">Sulfitobacter donghicola DSW-25 = KCTC 12864 = JCM 14565</name>
    <dbReference type="NCBI Taxonomy" id="1300350"/>
    <lineage>
        <taxon>Bacteria</taxon>
        <taxon>Pseudomonadati</taxon>
        <taxon>Pseudomonadota</taxon>
        <taxon>Alphaproteobacteria</taxon>
        <taxon>Rhodobacterales</taxon>
        <taxon>Roseobacteraceae</taxon>
        <taxon>Sulfitobacter</taxon>
    </lineage>
</organism>
<dbReference type="EMBL" id="JAMC01000003">
    <property type="protein sequence ID" value="KEJ89638.1"/>
    <property type="molecule type" value="Genomic_DNA"/>
</dbReference>
<dbReference type="AlphaFoldDB" id="A0A073IH34"/>
<accession>A0A073IH34</accession>
<evidence type="ECO:0000256" key="1">
    <source>
        <dbReference type="SAM" id="MobiDB-lite"/>
    </source>
</evidence>
<comment type="caution">
    <text evidence="2">The sequence shown here is derived from an EMBL/GenBank/DDBJ whole genome shotgun (WGS) entry which is preliminary data.</text>
</comment>
<reference evidence="2 3" key="1">
    <citation type="submission" date="2014-01" db="EMBL/GenBank/DDBJ databases">
        <title>Sulfitobacter donghicola JCM 14565 Genome Sequencing.</title>
        <authorList>
            <person name="Lai Q."/>
            <person name="Hong Z."/>
        </authorList>
    </citation>
    <scope>NUCLEOTIDE SEQUENCE [LARGE SCALE GENOMIC DNA]</scope>
    <source>
        <strain evidence="2 3">JCM 14565</strain>
    </source>
</reference>
<name>A0A073IH34_9RHOB</name>
<dbReference type="Proteomes" id="UP000027734">
    <property type="component" value="Unassembled WGS sequence"/>
</dbReference>
<gene>
    <name evidence="2" type="ORF">DSW25_09645</name>
</gene>
<evidence type="ECO:0000313" key="2">
    <source>
        <dbReference type="EMBL" id="KEJ89638.1"/>
    </source>
</evidence>
<keyword evidence="3" id="KW-1185">Reference proteome</keyword>
<feature type="region of interest" description="Disordered" evidence="1">
    <location>
        <begin position="26"/>
        <end position="45"/>
    </location>
</feature>
<protein>
    <submittedName>
        <fullName evidence="2">Uncharacterized protein</fullName>
    </submittedName>
</protein>
<proteinExistence type="predicted"/>
<dbReference type="RefSeq" id="WP_156023506.1">
    <property type="nucleotide sequence ID" value="NZ_JAMC01000003.1"/>
</dbReference>